<dbReference type="Proteomes" id="UP001151760">
    <property type="component" value="Unassembled WGS sequence"/>
</dbReference>
<name>A0ABQ5HDP8_9ASTR</name>
<feature type="compositionally biased region" description="Polar residues" evidence="1">
    <location>
        <begin position="28"/>
        <end position="37"/>
    </location>
</feature>
<dbReference type="EMBL" id="BQNB010019504">
    <property type="protein sequence ID" value="GJT86004.1"/>
    <property type="molecule type" value="Genomic_DNA"/>
</dbReference>
<reference evidence="2" key="2">
    <citation type="submission" date="2022-01" db="EMBL/GenBank/DDBJ databases">
        <authorList>
            <person name="Yamashiro T."/>
            <person name="Shiraishi A."/>
            <person name="Satake H."/>
            <person name="Nakayama K."/>
        </authorList>
    </citation>
    <scope>NUCLEOTIDE SEQUENCE</scope>
</reference>
<comment type="caution">
    <text evidence="2">The sequence shown here is derived from an EMBL/GenBank/DDBJ whole genome shotgun (WGS) entry which is preliminary data.</text>
</comment>
<keyword evidence="3" id="KW-1185">Reference proteome</keyword>
<proteinExistence type="predicted"/>
<sequence length="157" mass="17111">MLVRQTYLLTALNTESEPLEAPSETEEPQQLSPTSAPLSPDYTPATPHTDDELESLETSNTRVTSPYSTTPSLSTTAVLHGWSCVRSPTLSPGYSAKLTEKMALSPPSFRKRYKSSYETPSSSSSSSLASSPTLPSWKRYRGTSELIVDTKTESDKS</sequence>
<gene>
    <name evidence="2" type="ORF">Tco_1067721</name>
</gene>
<evidence type="ECO:0000313" key="3">
    <source>
        <dbReference type="Proteomes" id="UP001151760"/>
    </source>
</evidence>
<accession>A0ABQ5HDP8</accession>
<feature type="region of interest" description="Disordered" evidence="1">
    <location>
        <begin position="8"/>
        <end position="73"/>
    </location>
</feature>
<evidence type="ECO:0000256" key="1">
    <source>
        <dbReference type="SAM" id="MobiDB-lite"/>
    </source>
</evidence>
<feature type="compositionally biased region" description="Low complexity" evidence="1">
    <location>
        <begin position="64"/>
        <end position="73"/>
    </location>
</feature>
<reference evidence="2" key="1">
    <citation type="journal article" date="2022" name="Int. J. Mol. Sci.">
        <title>Draft Genome of Tanacetum Coccineum: Genomic Comparison of Closely Related Tanacetum-Family Plants.</title>
        <authorList>
            <person name="Yamashiro T."/>
            <person name="Shiraishi A."/>
            <person name="Nakayama K."/>
            <person name="Satake H."/>
        </authorList>
    </citation>
    <scope>NUCLEOTIDE SEQUENCE</scope>
</reference>
<organism evidence="2 3">
    <name type="scientific">Tanacetum coccineum</name>
    <dbReference type="NCBI Taxonomy" id="301880"/>
    <lineage>
        <taxon>Eukaryota</taxon>
        <taxon>Viridiplantae</taxon>
        <taxon>Streptophyta</taxon>
        <taxon>Embryophyta</taxon>
        <taxon>Tracheophyta</taxon>
        <taxon>Spermatophyta</taxon>
        <taxon>Magnoliopsida</taxon>
        <taxon>eudicotyledons</taxon>
        <taxon>Gunneridae</taxon>
        <taxon>Pentapetalae</taxon>
        <taxon>asterids</taxon>
        <taxon>campanulids</taxon>
        <taxon>Asterales</taxon>
        <taxon>Asteraceae</taxon>
        <taxon>Asteroideae</taxon>
        <taxon>Anthemideae</taxon>
        <taxon>Anthemidinae</taxon>
        <taxon>Tanacetum</taxon>
    </lineage>
</organism>
<feature type="compositionally biased region" description="Low complexity" evidence="1">
    <location>
        <begin position="116"/>
        <end position="136"/>
    </location>
</feature>
<evidence type="ECO:0000313" key="2">
    <source>
        <dbReference type="EMBL" id="GJT86004.1"/>
    </source>
</evidence>
<protein>
    <submittedName>
        <fullName evidence="2">Uncharacterized protein</fullName>
    </submittedName>
</protein>
<feature type="region of interest" description="Disordered" evidence="1">
    <location>
        <begin position="99"/>
        <end position="137"/>
    </location>
</feature>